<proteinExistence type="predicted"/>
<reference evidence="2 3" key="1">
    <citation type="submission" date="2016-11" db="EMBL/GenBank/DDBJ databases">
        <title>The macronuclear genome of Stentor coeruleus: a giant cell with tiny introns.</title>
        <authorList>
            <person name="Slabodnick M."/>
            <person name="Ruby J.G."/>
            <person name="Reiff S.B."/>
            <person name="Swart E.C."/>
            <person name="Gosai S."/>
            <person name="Prabakaran S."/>
            <person name="Witkowska E."/>
            <person name="Larue G.E."/>
            <person name="Fisher S."/>
            <person name="Freeman R.M."/>
            <person name="Gunawardena J."/>
            <person name="Chu W."/>
            <person name="Stover N.A."/>
            <person name="Gregory B.D."/>
            <person name="Nowacki M."/>
            <person name="Derisi J."/>
            <person name="Roy S.W."/>
            <person name="Marshall W.F."/>
            <person name="Sood P."/>
        </authorList>
    </citation>
    <scope>NUCLEOTIDE SEQUENCE [LARGE SCALE GENOMIC DNA]</scope>
    <source>
        <strain evidence="2">WM001</strain>
    </source>
</reference>
<gene>
    <name evidence="2" type="ORF">SteCoe_37877</name>
</gene>
<feature type="signal peptide" evidence="1">
    <location>
        <begin position="1"/>
        <end position="18"/>
    </location>
</feature>
<evidence type="ECO:0000313" key="2">
    <source>
        <dbReference type="EMBL" id="OMJ65629.1"/>
    </source>
</evidence>
<evidence type="ECO:0000256" key="1">
    <source>
        <dbReference type="SAM" id="SignalP"/>
    </source>
</evidence>
<dbReference type="EMBL" id="MPUH01002025">
    <property type="protein sequence ID" value="OMJ65629.1"/>
    <property type="molecule type" value="Genomic_DNA"/>
</dbReference>
<name>A0A1R2AM95_9CILI</name>
<dbReference type="AlphaFoldDB" id="A0A1R2AM95"/>
<evidence type="ECO:0000313" key="3">
    <source>
        <dbReference type="Proteomes" id="UP000187209"/>
    </source>
</evidence>
<organism evidence="2 3">
    <name type="scientific">Stentor coeruleus</name>
    <dbReference type="NCBI Taxonomy" id="5963"/>
    <lineage>
        <taxon>Eukaryota</taxon>
        <taxon>Sar</taxon>
        <taxon>Alveolata</taxon>
        <taxon>Ciliophora</taxon>
        <taxon>Postciliodesmatophora</taxon>
        <taxon>Heterotrichea</taxon>
        <taxon>Heterotrichida</taxon>
        <taxon>Stentoridae</taxon>
        <taxon>Stentor</taxon>
    </lineage>
</organism>
<protein>
    <submittedName>
        <fullName evidence="2">Uncharacterized protein</fullName>
    </submittedName>
</protein>
<sequence>MLLILLIISVTGISLTKTQEELDCMALEIETLGGSYPDSEGIVRLTAEMLEYENSLMANLLNAMEDDSLVTINSVVYDQSKLASHIEKGEGFIAKLSANNEMLVVKDGVTTFEKLV</sequence>
<keyword evidence="3" id="KW-1185">Reference proteome</keyword>
<comment type="caution">
    <text evidence="2">The sequence shown here is derived from an EMBL/GenBank/DDBJ whole genome shotgun (WGS) entry which is preliminary data.</text>
</comment>
<dbReference type="Proteomes" id="UP000187209">
    <property type="component" value="Unassembled WGS sequence"/>
</dbReference>
<accession>A0A1R2AM95</accession>
<feature type="chain" id="PRO_5013385800" evidence="1">
    <location>
        <begin position="19"/>
        <end position="116"/>
    </location>
</feature>
<keyword evidence="1" id="KW-0732">Signal</keyword>